<dbReference type="EMBL" id="BNCO01000014">
    <property type="protein sequence ID" value="GIL53298.1"/>
    <property type="molecule type" value="Genomic_DNA"/>
</dbReference>
<protein>
    <submittedName>
        <fullName evidence="1">Uncharacterized protein</fullName>
    </submittedName>
</protein>
<dbReference type="Proteomes" id="UP000747399">
    <property type="component" value="Unassembled WGS sequence"/>
</dbReference>
<sequence length="113" mass="11812">MPMPIGIDVNGTAPIMGMGMPPAAPPITPELRTEPVVCMTPEAPAAPIILAAAAVAASPGWELRGDGAVLKRGLLPTWKGETPMPVPWSERPMGHAFVGARNESDMEDALFQS</sequence>
<comment type="caution">
    <text evidence="1">The sequence shown here is derived from an EMBL/GenBank/DDBJ whole genome shotgun (WGS) entry which is preliminary data.</text>
</comment>
<dbReference type="AlphaFoldDB" id="A0A8J4B3J4"/>
<accession>A0A8J4B3J4</accession>
<name>A0A8J4B3J4_9CHLO</name>
<keyword evidence="2" id="KW-1185">Reference proteome</keyword>
<evidence type="ECO:0000313" key="2">
    <source>
        <dbReference type="Proteomes" id="UP000747399"/>
    </source>
</evidence>
<reference evidence="1" key="1">
    <citation type="journal article" date="2021" name="Proc. Natl. Acad. Sci. U.S.A.">
        <title>Three genomes in the algal genus Volvox reveal the fate of a haploid sex-determining region after a transition to homothallism.</title>
        <authorList>
            <person name="Yamamoto K."/>
            <person name="Hamaji T."/>
            <person name="Kawai-Toyooka H."/>
            <person name="Matsuzaki R."/>
            <person name="Takahashi F."/>
            <person name="Nishimura Y."/>
            <person name="Kawachi M."/>
            <person name="Noguchi H."/>
            <person name="Minakuchi Y."/>
            <person name="Umen J.G."/>
            <person name="Toyoda A."/>
            <person name="Nozaki H."/>
        </authorList>
    </citation>
    <scope>NUCLEOTIDE SEQUENCE</scope>
    <source>
        <strain evidence="1">NIES-3780</strain>
    </source>
</reference>
<gene>
    <name evidence="1" type="ORF">Vafri_8930</name>
</gene>
<organism evidence="1 2">
    <name type="scientific">Volvox africanus</name>
    <dbReference type="NCBI Taxonomy" id="51714"/>
    <lineage>
        <taxon>Eukaryota</taxon>
        <taxon>Viridiplantae</taxon>
        <taxon>Chlorophyta</taxon>
        <taxon>core chlorophytes</taxon>
        <taxon>Chlorophyceae</taxon>
        <taxon>CS clade</taxon>
        <taxon>Chlamydomonadales</taxon>
        <taxon>Volvocaceae</taxon>
        <taxon>Volvox</taxon>
    </lineage>
</organism>
<evidence type="ECO:0000313" key="1">
    <source>
        <dbReference type="EMBL" id="GIL53298.1"/>
    </source>
</evidence>
<proteinExistence type="predicted"/>